<dbReference type="EMBL" id="JXLN01001885">
    <property type="protein sequence ID" value="KPM02441.1"/>
    <property type="molecule type" value="Genomic_DNA"/>
</dbReference>
<feature type="compositionally biased region" description="Polar residues" evidence="1">
    <location>
        <begin position="44"/>
        <end position="95"/>
    </location>
</feature>
<dbReference type="VEuPathDB" id="VectorBase:SSCA003715"/>
<comment type="caution">
    <text evidence="2">The sequence shown here is derived from an EMBL/GenBank/DDBJ whole genome shotgun (WGS) entry which is preliminary data.</text>
</comment>
<dbReference type="Proteomes" id="UP000616769">
    <property type="component" value="Unassembled WGS sequence"/>
</dbReference>
<sequence length="135" mass="14202">MSVTTPVSSTPVSVENVDQSVTEPFVNANSTQQQQQVVTSTQSLPMSANQPTIVSTVPTTESQSSPLRTDISSNATENEIKSISNVSAPQSSQEKSLSVPSVTSSFSENVQQNPPTQSQQQSGMLAESSIPTTNS</sequence>
<reference evidence="2 3" key="1">
    <citation type="journal article" date="2015" name="Parasit. Vectors">
        <title>Draft genome of the scabies mite.</title>
        <authorList>
            <person name="Rider S.D.Jr."/>
            <person name="Morgan M.S."/>
            <person name="Arlian L.G."/>
        </authorList>
    </citation>
    <scope>NUCLEOTIDE SEQUENCE [LARGE SCALE GENOMIC DNA]</scope>
    <source>
        <strain evidence="2">Arlian Lab</strain>
    </source>
</reference>
<name>A0A131ZUZ9_SARSC</name>
<feature type="region of interest" description="Disordered" evidence="1">
    <location>
        <begin position="1"/>
        <end position="135"/>
    </location>
</feature>
<evidence type="ECO:0000313" key="3">
    <source>
        <dbReference type="Proteomes" id="UP000616769"/>
    </source>
</evidence>
<accession>A0A131ZUZ9</accession>
<evidence type="ECO:0000256" key="1">
    <source>
        <dbReference type="SAM" id="MobiDB-lite"/>
    </source>
</evidence>
<dbReference type="AlphaFoldDB" id="A0A131ZUZ9"/>
<gene>
    <name evidence="2" type="ORF">QR98_0008550</name>
</gene>
<feature type="compositionally biased region" description="Low complexity" evidence="1">
    <location>
        <begin position="30"/>
        <end position="43"/>
    </location>
</feature>
<organism evidence="2 3">
    <name type="scientific">Sarcoptes scabiei</name>
    <name type="common">Itch mite</name>
    <name type="synonym">Acarus scabiei</name>
    <dbReference type="NCBI Taxonomy" id="52283"/>
    <lineage>
        <taxon>Eukaryota</taxon>
        <taxon>Metazoa</taxon>
        <taxon>Ecdysozoa</taxon>
        <taxon>Arthropoda</taxon>
        <taxon>Chelicerata</taxon>
        <taxon>Arachnida</taxon>
        <taxon>Acari</taxon>
        <taxon>Acariformes</taxon>
        <taxon>Sarcoptiformes</taxon>
        <taxon>Astigmata</taxon>
        <taxon>Psoroptidia</taxon>
        <taxon>Sarcoptoidea</taxon>
        <taxon>Sarcoptidae</taxon>
        <taxon>Sarcoptinae</taxon>
        <taxon>Sarcoptes</taxon>
    </lineage>
</organism>
<evidence type="ECO:0000313" key="2">
    <source>
        <dbReference type="EMBL" id="KPM02441.1"/>
    </source>
</evidence>
<protein>
    <submittedName>
        <fullName evidence="2">Uncharacterized protein</fullName>
    </submittedName>
</protein>
<feature type="compositionally biased region" description="Low complexity" evidence="1">
    <location>
        <begin position="96"/>
        <end position="122"/>
    </location>
</feature>
<feature type="compositionally biased region" description="Low complexity" evidence="1">
    <location>
        <begin position="1"/>
        <end position="14"/>
    </location>
</feature>
<proteinExistence type="predicted"/>